<reference evidence="4 5" key="1">
    <citation type="submission" date="2016-12" db="EMBL/GenBank/DDBJ databases">
        <title>Real-Time Genomic Investigation Underlying the Public Health Response to a Shiga Toxin-Producing Escherichia Coli O26:H11 Outbreak in a Nursery.</title>
        <authorList>
            <person name="Ferdous M."/>
            <person name="Moran-Gilad J."/>
            <person name="Rossen J.W."/>
            <person name="Gdalevich M."/>
        </authorList>
    </citation>
    <scope>NUCLEOTIDE SEQUENCE [LARGE SCALE GENOMIC DNA]</scope>
    <source>
        <strain evidence="4 5">STEC 514-2</strain>
    </source>
</reference>
<comment type="caution">
    <text evidence="4">The sequence shown here is derived from an EMBL/GenBank/DDBJ whole genome shotgun (WGS) entry which is preliminary data.</text>
</comment>
<sequence>MKLFIFSLFVIVTSMVSGIAIAELSYFILLIIKYLAYGEVDFRWSEVLRGLRMGCVGGGILGFGIVLFRFLGIKGF</sequence>
<dbReference type="Proteomes" id="UP000531916">
    <property type="component" value="Unassembled WGS sequence"/>
</dbReference>
<name>A0A2A2BRZ6_ECOLX</name>
<accession>A0A2A2BRZ6</accession>
<dbReference type="Proteomes" id="UP000540485">
    <property type="component" value="Unassembled WGS sequence"/>
</dbReference>
<keyword evidence="1" id="KW-0812">Transmembrane</keyword>
<evidence type="ECO:0000313" key="2">
    <source>
        <dbReference type="EMBL" id="EFC2249591.1"/>
    </source>
</evidence>
<evidence type="ECO:0000313" key="5">
    <source>
        <dbReference type="Proteomes" id="UP000218543"/>
    </source>
</evidence>
<reference evidence="3" key="3">
    <citation type="journal article" date="2020" name="J. Appl. Microbiol.">
        <title>Genetic characterization of Shigatoxigenic and enteropathogenic Escherichia coli O80:H2 from diarrheic and septicemic calves and relatedness to human Shigatoxigenic E. coli O80:H2.</title>
        <authorList>
            <person name="Habets A."/>
            <person name="Crombe F."/>
            <person name="Nakamura K."/>
            <person name="Guerin V."/>
            <person name="De Rauw K."/>
            <person name="Pierard D."/>
            <person name="Saulmont M."/>
            <person name="Hayashi T."/>
            <person name="Mainil J.G."/>
            <person name="Thiry D."/>
        </authorList>
    </citation>
    <scope>NUCLEOTIDE SEQUENCE [LARGE SCALE GENOMIC DNA]</scope>
    <source>
        <strain evidence="3">EH3306</strain>
    </source>
</reference>
<organism evidence="4 5">
    <name type="scientific">Escherichia coli</name>
    <dbReference type="NCBI Taxonomy" id="562"/>
    <lineage>
        <taxon>Bacteria</taxon>
        <taxon>Pseudomonadati</taxon>
        <taxon>Pseudomonadota</taxon>
        <taxon>Gammaproteobacteria</taxon>
        <taxon>Enterobacterales</taxon>
        <taxon>Enterobacteriaceae</taxon>
        <taxon>Escherichia</taxon>
    </lineage>
</organism>
<proteinExistence type="predicted"/>
<dbReference type="EMBL" id="MRVZ01000176">
    <property type="protein sequence ID" value="PAU10722.1"/>
    <property type="molecule type" value="Genomic_DNA"/>
</dbReference>
<evidence type="ECO:0000313" key="4">
    <source>
        <dbReference type="EMBL" id="PAU10722.1"/>
    </source>
</evidence>
<protein>
    <submittedName>
        <fullName evidence="4">Uncharacterized protein</fullName>
    </submittedName>
</protein>
<dbReference type="EMBL" id="JABUPJ010000009">
    <property type="protein sequence ID" value="NYQ38990.1"/>
    <property type="molecule type" value="Genomic_DNA"/>
</dbReference>
<gene>
    <name evidence="4" type="ORF">BTQ06_27905</name>
    <name evidence="2" type="ORF">E5H86_28440</name>
    <name evidence="3" type="ORF">G4A38_10250</name>
</gene>
<feature type="transmembrane region" description="Helical" evidence="1">
    <location>
        <begin position="51"/>
        <end position="71"/>
    </location>
</feature>
<reference evidence="2 6" key="2">
    <citation type="submission" date="2019-04" db="EMBL/GenBank/DDBJ databases">
        <authorList>
            <consortium name="NARMS: The National Antimicrobial Resistance Monitoring System"/>
        </authorList>
    </citation>
    <scope>NUCLEOTIDE SEQUENCE [LARGE SCALE GENOMIC DNA]</scope>
    <source>
        <strain evidence="2 6">FSIS11919500</strain>
    </source>
</reference>
<dbReference type="Proteomes" id="UP000218543">
    <property type="component" value="Unassembled WGS sequence"/>
</dbReference>
<dbReference type="EMBL" id="AASEPP010000121">
    <property type="protein sequence ID" value="EFC2249591.1"/>
    <property type="molecule type" value="Genomic_DNA"/>
</dbReference>
<dbReference type="RefSeq" id="WP_000765181.1">
    <property type="nucleotide sequence ID" value="NZ_AP026108.1"/>
</dbReference>
<keyword evidence="1" id="KW-1133">Transmembrane helix</keyword>
<keyword evidence="1" id="KW-0472">Membrane</keyword>
<evidence type="ECO:0000313" key="3">
    <source>
        <dbReference type="EMBL" id="NYQ38990.1"/>
    </source>
</evidence>
<evidence type="ECO:0000313" key="6">
    <source>
        <dbReference type="Proteomes" id="UP000531916"/>
    </source>
</evidence>
<evidence type="ECO:0000256" key="1">
    <source>
        <dbReference type="SAM" id="Phobius"/>
    </source>
</evidence>
<dbReference type="AlphaFoldDB" id="A0A2A2BRZ6"/>